<organism evidence="3 4">
    <name type="scientific">Blepharisma stoltei</name>
    <dbReference type="NCBI Taxonomy" id="1481888"/>
    <lineage>
        <taxon>Eukaryota</taxon>
        <taxon>Sar</taxon>
        <taxon>Alveolata</taxon>
        <taxon>Ciliophora</taxon>
        <taxon>Postciliodesmatophora</taxon>
        <taxon>Heterotrichea</taxon>
        <taxon>Heterotrichida</taxon>
        <taxon>Blepharismidae</taxon>
        <taxon>Blepharisma</taxon>
    </lineage>
</organism>
<feature type="compositionally biased region" description="Polar residues" evidence="2">
    <location>
        <begin position="241"/>
        <end position="251"/>
    </location>
</feature>
<feature type="compositionally biased region" description="Basic and acidic residues" evidence="2">
    <location>
        <begin position="114"/>
        <end position="128"/>
    </location>
</feature>
<proteinExistence type="predicted"/>
<feature type="compositionally biased region" description="Basic and acidic residues" evidence="2">
    <location>
        <begin position="46"/>
        <end position="102"/>
    </location>
</feature>
<sequence length="420" mass="47987">MSEHLNMGQASNAKAPEDEGNQQEIRIEGENINNPLPPEQGIESSQFKEEGSNNKLADQKENPSIEQENAVKEEENIKDKAINENKESNEIETQNENKKIEDLQENPKISQKNSENKLTESVSKESKIEISQNHIRQNSQKEESSISSSKFKKGANITSNNSISQITEKENSKSHSKLQENSNLSTKALQKSSISREKKSSNTSERYPSPTQSDSPTPSSRSRKSRYQKTSDMIDSDIWPSESTSKNQDFSNIEAEFEYRSIIRDLEGKLKQYEDIFKKQNLELEKMRNQMQGKDKEISELKAKLGIKVPKPFEKTFSTPQLPNDEEERFWENARDPYYSEPKRLDEVTSLKDLWIINMDRRESTVSSRSEKRKNSGVKANALTKPHFALQTVASQSKAQDPKTSKGLFSLVSPKYQQKV</sequence>
<protein>
    <submittedName>
        <fullName evidence="3">Uncharacterized protein</fullName>
    </submittedName>
</protein>
<evidence type="ECO:0000313" key="3">
    <source>
        <dbReference type="EMBL" id="CAG9334559.1"/>
    </source>
</evidence>
<feature type="compositionally biased region" description="Polar residues" evidence="2">
    <location>
        <begin position="179"/>
        <end position="193"/>
    </location>
</feature>
<feature type="compositionally biased region" description="Polar residues" evidence="2">
    <location>
        <begin position="156"/>
        <end position="166"/>
    </location>
</feature>
<feature type="region of interest" description="Disordered" evidence="2">
    <location>
        <begin position="362"/>
        <end position="420"/>
    </location>
</feature>
<dbReference type="AlphaFoldDB" id="A0AAU9KKH0"/>
<evidence type="ECO:0000313" key="4">
    <source>
        <dbReference type="Proteomes" id="UP001162131"/>
    </source>
</evidence>
<feature type="coiled-coil region" evidence="1">
    <location>
        <begin position="263"/>
        <end position="304"/>
    </location>
</feature>
<accession>A0AAU9KKH0</accession>
<dbReference type="Proteomes" id="UP001162131">
    <property type="component" value="Unassembled WGS sequence"/>
</dbReference>
<feature type="compositionally biased region" description="Low complexity" evidence="2">
    <location>
        <begin position="208"/>
        <end position="220"/>
    </location>
</feature>
<gene>
    <name evidence="3" type="ORF">BSTOLATCC_MIC61171</name>
</gene>
<feature type="region of interest" description="Disordered" evidence="2">
    <location>
        <begin position="1"/>
        <end position="251"/>
    </location>
</feature>
<keyword evidence="1" id="KW-0175">Coiled coil</keyword>
<name>A0AAU9KKH0_9CILI</name>
<comment type="caution">
    <text evidence="3">The sequence shown here is derived from an EMBL/GenBank/DDBJ whole genome shotgun (WGS) entry which is preliminary data.</text>
</comment>
<feature type="compositionally biased region" description="Basic and acidic residues" evidence="2">
    <location>
        <begin position="362"/>
        <end position="374"/>
    </location>
</feature>
<reference evidence="3" key="1">
    <citation type="submission" date="2021-09" db="EMBL/GenBank/DDBJ databases">
        <authorList>
            <consortium name="AG Swart"/>
            <person name="Singh M."/>
            <person name="Singh A."/>
            <person name="Seah K."/>
            <person name="Emmerich C."/>
        </authorList>
    </citation>
    <scope>NUCLEOTIDE SEQUENCE</scope>
    <source>
        <strain evidence="3">ATCC30299</strain>
    </source>
</reference>
<keyword evidence="4" id="KW-1185">Reference proteome</keyword>
<evidence type="ECO:0000256" key="1">
    <source>
        <dbReference type="SAM" id="Coils"/>
    </source>
</evidence>
<evidence type="ECO:0000256" key="2">
    <source>
        <dbReference type="SAM" id="MobiDB-lite"/>
    </source>
</evidence>
<dbReference type="EMBL" id="CAJZBQ010000058">
    <property type="protein sequence ID" value="CAG9334559.1"/>
    <property type="molecule type" value="Genomic_DNA"/>
</dbReference>